<sequence>MLFTAAGLTMMTAVSAWWPAGGAYGAGAALVIASLGLAGLFAGRAVAREPTRRSSCAIIVLELVYLFWQSARIGDGDPFGLLGIVFPIVILATLGLARRGTGGRGGRLRPSPADRGEGAVSFIAVAALLSLLVAVAVVAVPDGVGSGLRQAVCATSGQRDCTTDPSAAGVETPAAGAAGPASDRPGAHRPPDGNCWNWLDWLCATVDGLRLGSWDTLKGLWDGVTFTTCLVHVCSHPAFKDGWAGLGDLVAHPIDSAQAIWDDTAKPVRDDWNGEHKVRAVARTVPTALGIVFGGKGINKLGKLKNTKRPSEREEISGRDGDGGAGDIGELVSRPERALLDEAERVPWRERPETVKELEIEGPPRAFLAFRVELGNDSHALYKADTDGPATWKSPHLLPVGGLSGREVAFSRLDETLGFDIVPTTTKWNGPRGPGSLQEWVDDTSAGRLPHFYSDFDRDALAVLDYVGGHTDRHRRGNLLTSKDGRVVGIDNGHTFPESTVRPLLSDFVVDRWNRPLSDEVMAKVRSVDVERLRARLLASGLGAKAVDWSLARLKEVRTKGMITGEAWPGAVHPGSGPPD</sequence>
<name>A0A931DLL5_9ACTN</name>
<protein>
    <recommendedName>
        <fullName evidence="5">PI3K/PI4K catalytic domain-containing protein</fullName>
    </recommendedName>
</protein>
<keyword evidence="2" id="KW-0812">Transmembrane</keyword>
<keyword evidence="2" id="KW-0472">Membrane</keyword>
<proteinExistence type="predicted"/>
<comment type="caution">
    <text evidence="3">The sequence shown here is derived from an EMBL/GenBank/DDBJ whole genome shotgun (WGS) entry which is preliminary data.</text>
</comment>
<reference evidence="3" key="1">
    <citation type="submission" date="2020-11" db="EMBL/GenBank/DDBJ databases">
        <title>Sequencing the genomes of 1000 actinobacteria strains.</title>
        <authorList>
            <person name="Klenk H.-P."/>
        </authorList>
    </citation>
    <scope>NUCLEOTIDE SEQUENCE</scope>
    <source>
        <strain evidence="3">DSM 43175</strain>
    </source>
</reference>
<feature type="transmembrane region" description="Helical" evidence="2">
    <location>
        <begin position="79"/>
        <end position="97"/>
    </location>
</feature>
<accession>A0A931DLL5</accession>
<dbReference type="RefSeq" id="WP_197011933.1">
    <property type="nucleotide sequence ID" value="NZ_BAABES010000004.1"/>
</dbReference>
<feature type="transmembrane region" description="Helical" evidence="2">
    <location>
        <begin position="118"/>
        <end position="140"/>
    </location>
</feature>
<feature type="compositionally biased region" description="Basic and acidic residues" evidence="1">
    <location>
        <begin position="309"/>
        <end position="322"/>
    </location>
</feature>
<evidence type="ECO:0000256" key="1">
    <source>
        <dbReference type="SAM" id="MobiDB-lite"/>
    </source>
</evidence>
<feature type="transmembrane region" description="Helical" evidence="2">
    <location>
        <begin position="54"/>
        <end position="73"/>
    </location>
</feature>
<dbReference type="AlphaFoldDB" id="A0A931DLL5"/>
<feature type="compositionally biased region" description="Low complexity" evidence="1">
    <location>
        <begin position="167"/>
        <end position="184"/>
    </location>
</feature>
<keyword evidence="2" id="KW-1133">Transmembrane helix</keyword>
<organism evidence="3 4">
    <name type="scientific">Actinomadura viridis</name>
    <dbReference type="NCBI Taxonomy" id="58110"/>
    <lineage>
        <taxon>Bacteria</taxon>
        <taxon>Bacillati</taxon>
        <taxon>Actinomycetota</taxon>
        <taxon>Actinomycetes</taxon>
        <taxon>Streptosporangiales</taxon>
        <taxon>Thermomonosporaceae</taxon>
        <taxon>Actinomadura</taxon>
    </lineage>
</organism>
<feature type="transmembrane region" description="Helical" evidence="2">
    <location>
        <begin position="26"/>
        <end position="47"/>
    </location>
</feature>
<evidence type="ECO:0000313" key="3">
    <source>
        <dbReference type="EMBL" id="MBG6089310.1"/>
    </source>
</evidence>
<feature type="region of interest" description="Disordered" evidence="1">
    <location>
        <begin position="159"/>
        <end position="189"/>
    </location>
</feature>
<evidence type="ECO:0000313" key="4">
    <source>
        <dbReference type="Proteomes" id="UP000614047"/>
    </source>
</evidence>
<evidence type="ECO:0000256" key="2">
    <source>
        <dbReference type="SAM" id="Phobius"/>
    </source>
</evidence>
<dbReference type="Proteomes" id="UP000614047">
    <property type="component" value="Unassembled WGS sequence"/>
</dbReference>
<keyword evidence="4" id="KW-1185">Reference proteome</keyword>
<evidence type="ECO:0008006" key="5">
    <source>
        <dbReference type="Google" id="ProtNLM"/>
    </source>
</evidence>
<dbReference type="EMBL" id="JADOUA010000001">
    <property type="protein sequence ID" value="MBG6089310.1"/>
    <property type="molecule type" value="Genomic_DNA"/>
</dbReference>
<gene>
    <name evidence="3" type="ORF">IW256_003423</name>
</gene>
<feature type="region of interest" description="Disordered" evidence="1">
    <location>
        <begin position="303"/>
        <end position="334"/>
    </location>
</feature>